<feature type="transmembrane region" description="Helical" evidence="7">
    <location>
        <begin position="297"/>
        <end position="317"/>
    </location>
</feature>
<dbReference type="InterPro" id="IPR036640">
    <property type="entry name" value="ABC1_TM_sf"/>
</dbReference>
<dbReference type="STRING" id="1802726.A3B07_02785"/>
<dbReference type="Pfam" id="PF00664">
    <property type="entry name" value="ABC_membrane"/>
    <property type="match status" value="1"/>
</dbReference>
<dbReference type="GO" id="GO:0005524">
    <property type="term" value="F:ATP binding"/>
    <property type="evidence" value="ECO:0007669"/>
    <property type="project" value="UniProtKB-KW"/>
</dbReference>
<dbReference type="PANTHER" id="PTHR43394:SF1">
    <property type="entry name" value="ATP-BINDING CASSETTE SUB-FAMILY B MEMBER 10, MITOCHONDRIAL"/>
    <property type="match status" value="1"/>
</dbReference>
<keyword evidence="6 7" id="KW-0472">Membrane</keyword>
<dbReference type="InterPro" id="IPR003593">
    <property type="entry name" value="AAA+_ATPase"/>
</dbReference>
<keyword evidence="5 7" id="KW-1133">Transmembrane helix</keyword>
<evidence type="ECO:0000259" key="8">
    <source>
        <dbReference type="PROSITE" id="PS50893"/>
    </source>
</evidence>
<dbReference type="PANTHER" id="PTHR43394">
    <property type="entry name" value="ATP-DEPENDENT PERMEASE MDL1, MITOCHONDRIAL"/>
    <property type="match status" value="1"/>
</dbReference>
<feature type="transmembrane region" description="Helical" evidence="7">
    <location>
        <begin position="271"/>
        <end position="291"/>
    </location>
</feature>
<comment type="caution">
    <text evidence="10">The sequence shown here is derived from an EMBL/GenBank/DDBJ whole genome shotgun (WGS) entry which is preliminary data.</text>
</comment>
<feature type="transmembrane region" description="Helical" evidence="7">
    <location>
        <begin position="113"/>
        <end position="133"/>
    </location>
</feature>
<dbReference type="PROSITE" id="PS50929">
    <property type="entry name" value="ABC_TM1F"/>
    <property type="match status" value="1"/>
</dbReference>
<dbReference type="FunFam" id="3.40.50.300:FF:000218">
    <property type="entry name" value="Multidrug ABC transporter ATP-binding protein"/>
    <property type="match status" value="1"/>
</dbReference>
<dbReference type="CDD" id="cd07346">
    <property type="entry name" value="ABC_6TM_exporters"/>
    <property type="match status" value="1"/>
</dbReference>
<organism evidence="10 11">
    <name type="scientific">Candidatus Yonathbacteria bacterium RIFCSPLOWO2_01_FULL_43_27</name>
    <dbReference type="NCBI Taxonomy" id="1802726"/>
    <lineage>
        <taxon>Bacteria</taxon>
        <taxon>Candidatus Yonathiibacteriota</taxon>
    </lineage>
</organism>
<evidence type="ECO:0000256" key="3">
    <source>
        <dbReference type="ARBA" id="ARBA00022741"/>
    </source>
</evidence>
<dbReference type="GO" id="GO:0005886">
    <property type="term" value="C:plasma membrane"/>
    <property type="evidence" value="ECO:0007669"/>
    <property type="project" value="UniProtKB-SubCell"/>
</dbReference>
<comment type="subcellular location">
    <subcellularLocation>
        <location evidence="1">Cell membrane</location>
        <topology evidence="1">Multi-pass membrane protein</topology>
    </subcellularLocation>
</comment>
<dbReference type="Pfam" id="PF00005">
    <property type="entry name" value="ABC_tran"/>
    <property type="match status" value="1"/>
</dbReference>
<keyword evidence="3" id="KW-0547">Nucleotide-binding</keyword>
<evidence type="ECO:0000256" key="5">
    <source>
        <dbReference type="ARBA" id="ARBA00022989"/>
    </source>
</evidence>
<name>A0A1G2SDJ1_9BACT</name>
<dbReference type="InterPro" id="IPR039421">
    <property type="entry name" value="Type_1_exporter"/>
</dbReference>
<dbReference type="EMBL" id="MHUV01000006">
    <property type="protein sequence ID" value="OHA82521.1"/>
    <property type="molecule type" value="Genomic_DNA"/>
</dbReference>
<keyword evidence="2 7" id="KW-0812">Transmembrane</keyword>
<dbReference type="InterPro" id="IPR027417">
    <property type="entry name" value="P-loop_NTPase"/>
</dbReference>
<dbReference type="SMART" id="SM00382">
    <property type="entry name" value="AAA"/>
    <property type="match status" value="1"/>
</dbReference>
<gene>
    <name evidence="10" type="ORF">A3B07_02785</name>
</gene>
<dbReference type="GO" id="GO:0016887">
    <property type="term" value="F:ATP hydrolysis activity"/>
    <property type="evidence" value="ECO:0007669"/>
    <property type="project" value="InterPro"/>
</dbReference>
<dbReference type="Gene3D" id="1.20.1560.10">
    <property type="entry name" value="ABC transporter type 1, transmembrane domain"/>
    <property type="match status" value="1"/>
</dbReference>
<evidence type="ECO:0000256" key="1">
    <source>
        <dbReference type="ARBA" id="ARBA00004651"/>
    </source>
</evidence>
<dbReference type="SUPFAM" id="SSF90123">
    <property type="entry name" value="ABC transporter transmembrane region"/>
    <property type="match status" value="1"/>
</dbReference>
<keyword evidence="4" id="KW-0067">ATP-binding</keyword>
<dbReference type="InterPro" id="IPR011527">
    <property type="entry name" value="ABC1_TM_dom"/>
</dbReference>
<evidence type="ECO:0000313" key="11">
    <source>
        <dbReference type="Proteomes" id="UP000178817"/>
    </source>
</evidence>
<dbReference type="PROSITE" id="PS50893">
    <property type="entry name" value="ABC_TRANSPORTER_2"/>
    <property type="match status" value="1"/>
</dbReference>
<dbReference type="GO" id="GO:0015421">
    <property type="term" value="F:ABC-type oligopeptide transporter activity"/>
    <property type="evidence" value="ECO:0007669"/>
    <property type="project" value="TreeGrafter"/>
</dbReference>
<dbReference type="InterPro" id="IPR017871">
    <property type="entry name" value="ABC_transporter-like_CS"/>
</dbReference>
<evidence type="ECO:0000313" key="10">
    <source>
        <dbReference type="EMBL" id="OHA82521.1"/>
    </source>
</evidence>
<feature type="domain" description="ABC transmembrane type-1" evidence="9">
    <location>
        <begin position="38"/>
        <end position="328"/>
    </location>
</feature>
<protein>
    <recommendedName>
        <fullName evidence="12">ABC transporter ATP-binding protein</fullName>
    </recommendedName>
</protein>
<reference evidence="10 11" key="1">
    <citation type="journal article" date="2016" name="Nat. Commun.">
        <title>Thousands of microbial genomes shed light on interconnected biogeochemical processes in an aquifer system.</title>
        <authorList>
            <person name="Anantharaman K."/>
            <person name="Brown C.T."/>
            <person name="Hug L.A."/>
            <person name="Sharon I."/>
            <person name="Castelle C.J."/>
            <person name="Probst A.J."/>
            <person name="Thomas B.C."/>
            <person name="Singh A."/>
            <person name="Wilkins M.J."/>
            <person name="Karaoz U."/>
            <person name="Brodie E.L."/>
            <person name="Williams K.H."/>
            <person name="Hubbard S.S."/>
            <person name="Banfield J.F."/>
        </authorList>
    </citation>
    <scope>NUCLEOTIDE SEQUENCE [LARGE SCALE GENOMIC DNA]</scope>
</reference>
<dbReference type="Proteomes" id="UP000178817">
    <property type="component" value="Unassembled WGS sequence"/>
</dbReference>
<proteinExistence type="predicted"/>
<accession>A0A1G2SDJ1</accession>
<feature type="transmembrane region" description="Helical" evidence="7">
    <location>
        <begin position="73"/>
        <end position="92"/>
    </location>
</feature>
<feature type="transmembrane region" description="Helical" evidence="7">
    <location>
        <begin position="167"/>
        <end position="200"/>
    </location>
</feature>
<evidence type="ECO:0000256" key="4">
    <source>
        <dbReference type="ARBA" id="ARBA00022840"/>
    </source>
</evidence>
<evidence type="ECO:0000256" key="7">
    <source>
        <dbReference type="SAM" id="Phobius"/>
    </source>
</evidence>
<evidence type="ECO:0008006" key="12">
    <source>
        <dbReference type="Google" id="ProtNLM"/>
    </source>
</evidence>
<dbReference type="SUPFAM" id="SSF52540">
    <property type="entry name" value="P-loop containing nucleoside triphosphate hydrolases"/>
    <property type="match status" value="1"/>
</dbReference>
<evidence type="ECO:0000256" key="2">
    <source>
        <dbReference type="ARBA" id="ARBA00022692"/>
    </source>
</evidence>
<dbReference type="Gene3D" id="3.40.50.300">
    <property type="entry name" value="P-loop containing nucleotide triphosphate hydrolases"/>
    <property type="match status" value="1"/>
</dbReference>
<dbReference type="PROSITE" id="PS00211">
    <property type="entry name" value="ABC_TRANSPORTER_1"/>
    <property type="match status" value="1"/>
</dbReference>
<sequence length="603" mass="66977">MSTINQSERKLSNQKEQIKIGLKAIWSHVRSFKKELTILVLLGVVSAVANGFVPYVTGRFFDTLIDLSQGKNLLFAGALPLWMALLGVWVLVQLISNNIDWVMDRLRRRVDTGVLFGIQARGFVRLFSATLMYHKNVHINGAMQKISNTGWRVSSIVRTVADIAPQFLSIVIGIVLAASINMFLASILVVGVLLYVALLIKILLPIAAIDAAAHTSWSEGWDDAAQAVMQIESVKQAASEDYEIQKVQESLMERTFRLWYQVERRWSSVSFFQRIIVFATQFAIFLFSVKFVSDGTITVGELIALNGYALMFFGPFVSLGHSWQNIQNGITTAAQAEEIFEGKKENYTPEGAVSPEHFSGEVVFENVHFAYGDGQPEVLSGVNIKVRAGEVVAFVGESGVGKSTTISLISGYYFPSKGSVLIDGIDTRILQLTNLRKNIAVVPQEVALFNSTIKSNICYGSFTSSDEDIIRATKEAHAEEFIKALPLGFDTVVGERGVKLSVGQKQRVAIARAILRDPKILILDEPTSALDSETERNVTEALEKLMRGRTTFIIAHRLSTVRKANRIFVLEKGKIVEEGSHDELMKIKDGNYRHRYELHIGLV</sequence>
<dbReference type="AlphaFoldDB" id="A0A1G2SDJ1"/>
<feature type="domain" description="ABC transporter" evidence="8">
    <location>
        <begin position="362"/>
        <end position="597"/>
    </location>
</feature>
<evidence type="ECO:0000256" key="6">
    <source>
        <dbReference type="ARBA" id="ARBA00023136"/>
    </source>
</evidence>
<dbReference type="InterPro" id="IPR003439">
    <property type="entry name" value="ABC_transporter-like_ATP-bd"/>
</dbReference>
<evidence type="ECO:0000259" key="9">
    <source>
        <dbReference type="PROSITE" id="PS50929"/>
    </source>
</evidence>
<feature type="transmembrane region" description="Helical" evidence="7">
    <location>
        <begin position="36"/>
        <end position="53"/>
    </location>
</feature>